<protein>
    <submittedName>
        <fullName evidence="4">Uncharacterized protein</fullName>
    </submittedName>
</protein>
<dbReference type="Proteomes" id="UP000783686">
    <property type="component" value="Unassembled WGS sequence"/>
</dbReference>
<comment type="caution">
    <text evidence="4">The sequence shown here is derived from an EMBL/GenBank/DDBJ whole genome shotgun (WGS) entry which is preliminary data.</text>
</comment>
<dbReference type="InterPro" id="IPR002347">
    <property type="entry name" value="SDR_fam"/>
</dbReference>
<evidence type="ECO:0000256" key="2">
    <source>
        <dbReference type="ARBA" id="ARBA00023002"/>
    </source>
</evidence>
<evidence type="ECO:0000313" key="4">
    <source>
        <dbReference type="EMBL" id="CAD5211082.1"/>
    </source>
</evidence>
<accession>A0A811K6V8</accession>
<feature type="transmembrane region" description="Helical" evidence="3">
    <location>
        <begin position="20"/>
        <end position="37"/>
    </location>
</feature>
<proteinExistence type="inferred from homology"/>
<dbReference type="OrthoDB" id="5545019at2759"/>
<evidence type="ECO:0000256" key="3">
    <source>
        <dbReference type="SAM" id="Phobius"/>
    </source>
</evidence>
<name>A0A811K6V8_9BILA</name>
<keyword evidence="3" id="KW-1133">Transmembrane helix</keyword>
<dbReference type="GO" id="GO:0016491">
    <property type="term" value="F:oxidoreductase activity"/>
    <property type="evidence" value="ECO:0007669"/>
    <property type="project" value="UniProtKB-KW"/>
</dbReference>
<dbReference type="PANTHER" id="PTHR43899">
    <property type="entry name" value="RH59310P"/>
    <property type="match status" value="1"/>
</dbReference>
<dbReference type="CDD" id="cd05356">
    <property type="entry name" value="17beta-HSD1_like_SDR_c"/>
    <property type="match status" value="1"/>
</dbReference>
<dbReference type="InterPro" id="IPR036291">
    <property type="entry name" value="NAD(P)-bd_dom_sf"/>
</dbReference>
<dbReference type="Proteomes" id="UP000614601">
    <property type="component" value="Unassembled WGS sequence"/>
</dbReference>
<dbReference type="Gene3D" id="3.40.50.720">
    <property type="entry name" value="NAD(P)-binding Rossmann-like Domain"/>
    <property type="match status" value="1"/>
</dbReference>
<dbReference type="EMBL" id="CAJFCW020000002">
    <property type="protein sequence ID" value="CAG9092652.1"/>
    <property type="molecule type" value="Genomic_DNA"/>
</dbReference>
<evidence type="ECO:0000313" key="5">
    <source>
        <dbReference type="Proteomes" id="UP000614601"/>
    </source>
</evidence>
<comment type="similarity">
    <text evidence="1">Belongs to the short-chain dehydrogenases/reductases (SDR) family.</text>
</comment>
<dbReference type="PRINTS" id="PR00081">
    <property type="entry name" value="GDHRDH"/>
</dbReference>
<organism evidence="4 5">
    <name type="scientific">Bursaphelenchus okinawaensis</name>
    <dbReference type="NCBI Taxonomy" id="465554"/>
    <lineage>
        <taxon>Eukaryota</taxon>
        <taxon>Metazoa</taxon>
        <taxon>Ecdysozoa</taxon>
        <taxon>Nematoda</taxon>
        <taxon>Chromadorea</taxon>
        <taxon>Rhabditida</taxon>
        <taxon>Tylenchina</taxon>
        <taxon>Tylenchomorpha</taxon>
        <taxon>Aphelenchoidea</taxon>
        <taxon>Aphelenchoididae</taxon>
        <taxon>Bursaphelenchus</taxon>
    </lineage>
</organism>
<keyword evidence="3" id="KW-0812">Transmembrane</keyword>
<keyword evidence="3" id="KW-0472">Membrane</keyword>
<dbReference type="EMBL" id="CAJFDH010000002">
    <property type="protein sequence ID" value="CAD5211082.1"/>
    <property type="molecule type" value="Genomic_DNA"/>
</dbReference>
<dbReference type="InterPro" id="IPR051019">
    <property type="entry name" value="VLCFA-Steroid_DH"/>
</dbReference>
<sequence>MIPIWFFVAYVPGVYVSYRLLRTFFAFVWAVALYKIIPQFYGPALQRYKSRWTVVSGGTDGIGKAYMFELARNGVKKFIIIGRNPQKLESVKEELEAKDCQVLTFVFDFFDGDFKALRDYLSDKNIGFVVNSVGVGRQYLERYGDRPEADYQMLKVNGMGSAEFMSCVLPPMERNGGGQMVVLSSTQGIRPIPLLAAYSATKSLIAFLCECIDREYQTVNVQCLMPALVATNMTYYNKGSLFVVTPEQFAKEAVRTLGLSKCTSGCFNHELQCLIRHLFPWTILKHLMMPIYWRQQNRMLKLHGEEGAVKAYLDPATDLNADSDVKKVKNSPNSCIPRKISRVVALEENRSRA</sequence>
<dbReference type="AlphaFoldDB" id="A0A811K6V8"/>
<dbReference type="GO" id="GO:0005783">
    <property type="term" value="C:endoplasmic reticulum"/>
    <property type="evidence" value="ECO:0007669"/>
    <property type="project" value="TreeGrafter"/>
</dbReference>
<evidence type="ECO:0000256" key="1">
    <source>
        <dbReference type="ARBA" id="ARBA00006484"/>
    </source>
</evidence>
<reference evidence="4" key="1">
    <citation type="submission" date="2020-09" db="EMBL/GenBank/DDBJ databases">
        <authorList>
            <person name="Kikuchi T."/>
        </authorList>
    </citation>
    <scope>NUCLEOTIDE SEQUENCE</scope>
    <source>
        <strain evidence="4">SH1</strain>
    </source>
</reference>
<keyword evidence="5" id="KW-1185">Reference proteome</keyword>
<gene>
    <name evidence="4" type="ORF">BOKJ2_LOCUS3516</name>
</gene>
<dbReference type="SUPFAM" id="SSF51735">
    <property type="entry name" value="NAD(P)-binding Rossmann-fold domains"/>
    <property type="match status" value="1"/>
</dbReference>
<dbReference type="PIRSF" id="PIRSF000126">
    <property type="entry name" value="11-beta-HSD1"/>
    <property type="match status" value="1"/>
</dbReference>
<dbReference type="Pfam" id="PF00106">
    <property type="entry name" value="adh_short"/>
    <property type="match status" value="1"/>
</dbReference>
<dbReference type="PANTHER" id="PTHR43899:SF13">
    <property type="entry name" value="RH59310P"/>
    <property type="match status" value="1"/>
</dbReference>
<keyword evidence="2" id="KW-0560">Oxidoreductase</keyword>